<gene>
    <name evidence="1" type="ORF">E2C01_029265</name>
</gene>
<evidence type="ECO:0000313" key="2">
    <source>
        <dbReference type="Proteomes" id="UP000324222"/>
    </source>
</evidence>
<reference evidence="1 2" key="1">
    <citation type="submission" date="2019-05" db="EMBL/GenBank/DDBJ databases">
        <title>Another draft genome of Portunus trituberculatus and its Hox gene families provides insights of decapod evolution.</title>
        <authorList>
            <person name="Jeong J.-H."/>
            <person name="Song I."/>
            <person name="Kim S."/>
            <person name="Choi T."/>
            <person name="Kim D."/>
            <person name="Ryu S."/>
            <person name="Kim W."/>
        </authorList>
    </citation>
    <scope>NUCLEOTIDE SEQUENCE [LARGE SCALE GENOMIC DNA]</scope>
    <source>
        <tissue evidence="1">Muscle</tissue>
    </source>
</reference>
<accession>A0A5B7ERE9</accession>
<protein>
    <submittedName>
        <fullName evidence="1">Uncharacterized protein</fullName>
    </submittedName>
</protein>
<sequence>MYNHRHPSHIYTLVGVRSELEECRGPVMLPFVTDFLRDTVLNVLWSPRGVVCGGSLPQLFWPFLSHSVQHL</sequence>
<comment type="caution">
    <text evidence="1">The sequence shown here is derived from an EMBL/GenBank/DDBJ whole genome shotgun (WGS) entry which is preliminary data.</text>
</comment>
<keyword evidence="2" id="KW-1185">Reference proteome</keyword>
<proteinExistence type="predicted"/>
<dbReference type="EMBL" id="VSRR010003355">
    <property type="protein sequence ID" value="MPC35827.1"/>
    <property type="molecule type" value="Genomic_DNA"/>
</dbReference>
<evidence type="ECO:0000313" key="1">
    <source>
        <dbReference type="EMBL" id="MPC35827.1"/>
    </source>
</evidence>
<name>A0A5B7ERE9_PORTR</name>
<dbReference type="AlphaFoldDB" id="A0A5B7ERE9"/>
<dbReference type="Proteomes" id="UP000324222">
    <property type="component" value="Unassembled WGS sequence"/>
</dbReference>
<organism evidence="1 2">
    <name type="scientific">Portunus trituberculatus</name>
    <name type="common">Swimming crab</name>
    <name type="synonym">Neptunus trituberculatus</name>
    <dbReference type="NCBI Taxonomy" id="210409"/>
    <lineage>
        <taxon>Eukaryota</taxon>
        <taxon>Metazoa</taxon>
        <taxon>Ecdysozoa</taxon>
        <taxon>Arthropoda</taxon>
        <taxon>Crustacea</taxon>
        <taxon>Multicrustacea</taxon>
        <taxon>Malacostraca</taxon>
        <taxon>Eumalacostraca</taxon>
        <taxon>Eucarida</taxon>
        <taxon>Decapoda</taxon>
        <taxon>Pleocyemata</taxon>
        <taxon>Brachyura</taxon>
        <taxon>Eubrachyura</taxon>
        <taxon>Portunoidea</taxon>
        <taxon>Portunidae</taxon>
        <taxon>Portuninae</taxon>
        <taxon>Portunus</taxon>
    </lineage>
</organism>